<keyword evidence="3 5" id="KW-1133">Transmembrane helix</keyword>
<dbReference type="EMBL" id="CP000302">
    <property type="protein sequence ID" value="ABE54224.1"/>
    <property type="molecule type" value="Genomic_DNA"/>
</dbReference>
<dbReference type="RefSeq" id="WP_011495388.1">
    <property type="nucleotide sequence ID" value="NC_007954.1"/>
</dbReference>
<protein>
    <submittedName>
        <fullName evidence="6">Membrane protein, putative</fullName>
    </submittedName>
</protein>
<evidence type="ECO:0000256" key="1">
    <source>
        <dbReference type="ARBA" id="ARBA00004370"/>
    </source>
</evidence>
<dbReference type="HOGENOM" id="CLU_110778_2_0_6"/>
<evidence type="ECO:0000313" key="6">
    <source>
        <dbReference type="EMBL" id="ABE54224.1"/>
    </source>
</evidence>
<dbReference type="STRING" id="318161.Sden_0936"/>
<feature type="transmembrane region" description="Helical" evidence="5">
    <location>
        <begin position="58"/>
        <end position="75"/>
    </location>
</feature>
<dbReference type="OrthoDB" id="513661at2"/>
<evidence type="ECO:0000256" key="5">
    <source>
        <dbReference type="SAM" id="Phobius"/>
    </source>
</evidence>
<name>Q12QQ2_SHEDO</name>
<dbReference type="KEGG" id="sdn:Sden_0936"/>
<dbReference type="PANTHER" id="PTHR35371">
    <property type="entry name" value="INNER MEMBRANE PROTEIN"/>
    <property type="match status" value="1"/>
</dbReference>
<proteinExistence type="predicted"/>
<accession>Q12QQ2</accession>
<dbReference type="Pfam" id="PF01124">
    <property type="entry name" value="MAPEG"/>
    <property type="match status" value="1"/>
</dbReference>
<gene>
    <name evidence="6" type="ordered locus">Sden_0936</name>
</gene>
<feature type="transmembrane region" description="Helical" evidence="5">
    <location>
        <begin position="109"/>
        <end position="126"/>
    </location>
</feature>
<dbReference type="Gene3D" id="1.20.120.550">
    <property type="entry name" value="Membrane associated eicosanoid/glutathione metabolism-like domain"/>
    <property type="match status" value="1"/>
</dbReference>
<evidence type="ECO:0000256" key="3">
    <source>
        <dbReference type="ARBA" id="ARBA00022989"/>
    </source>
</evidence>
<dbReference type="AlphaFoldDB" id="Q12QQ2"/>
<organism evidence="6 7">
    <name type="scientific">Shewanella denitrificans (strain OS217 / ATCC BAA-1090 / DSM 15013)</name>
    <dbReference type="NCBI Taxonomy" id="318161"/>
    <lineage>
        <taxon>Bacteria</taxon>
        <taxon>Pseudomonadati</taxon>
        <taxon>Pseudomonadota</taxon>
        <taxon>Gammaproteobacteria</taxon>
        <taxon>Alteromonadales</taxon>
        <taxon>Shewanellaceae</taxon>
        <taxon>Shewanella</taxon>
    </lineage>
</organism>
<reference evidence="6 7" key="1">
    <citation type="submission" date="2006-03" db="EMBL/GenBank/DDBJ databases">
        <title>Complete sequence of Shewanella denitrificans OS217.</title>
        <authorList>
            <consortium name="US DOE Joint Genome Institute"/>
            <person name="Copeland A."/>
            <person name="Lucas S."/>
            <person name="Lapidus A."/>
            <person name="Barry K."/>
            <person name="Detter J.C."/>
            <person name="Glavina del Rio T."/>
            <person name="Hammon N."/>
            <person name="Israni S."/>
            <person name="Dalin E."/>
            <person name="Tice H."/>
            <person name="Pitluck S."/>
            <person name="Brettin T."/>
            <person name="Bruce D."/>
            <person name="Han C."/>
            <person name="Tapia R."/>
            <person name="Gilna P."/>
            <person name="Kiss H."/>
            <person name="Schmutz J."/>
            <person name="Larimer F."/>
            <person name="Land M."/>
            <person name="Hauser L."/>
            <person name="Kyrpides N."/>
            <person name="Lykidis A."/>
            <person name="Richardson P."/>
        </authorList>
    </citation>
    <scope>NUCLEOTIDE SEQUENCE [LARGE SCALE GENOMIC DNA]</scope>
    <source>
        <strain evidence="7">OS217 / ATCC BAA-1090 / DSM 15013</strain>
    </source>
</reference>
<dbReference type="SUPFAM" id="SSF161084">
    <property type="entry name" value="MAPEG domain-like"/>
    <property type="match status" value="1"/>
</dbReference>
<evidence type="ECO:0000256" key="4">
    <source>
        <dbReference type="ARBA" id="ARBA00023136"/>
    </source>
</evidence>
<keyword evidence="2 5" id="KW-0812">Transmembrane</keyword>
<dbReference type="InterPro" id="IPR023352">
    <property type="entry name" value="MAPEG-like_dom_sf"/>
</dbReference>
<dbReference type="eggNOG" id="COG3686">
    <property type="taxonomic scope" value="Bacteria"/>
</dbReference>
<sequence>MTSLLICLLLAILLPYLAKGPVAAAMAKLGGYDNQHPRAQQAKLTGYGARALAAHQNAFESLLVFGIAVLTVIATNKVTDVVVILAIVHVVARFAYHLLYLYNYGTLRSISWFIAIGASLGIFAQAL</sequence>
<dbReference type="InterPro" id="IPR001129">
    <property type="entry name" value="Membr-assoc_MAPEG"/>
</dbReference>
<keyword evidence="4 5" id="KW-0472">Membrane</keyword>
<evidence type="ECO:0000313" key="7">
    <source>
        <dbReference type="Proteomes" id="UP000001982"/>
    </source>
</evidence>
<dbReference type="GO" id="GO:0016020">
    <property type="term" value="C:membrane"/>
    <property type="evidence" value="ECO:0007669"/>
    <property type="project" value="UniProtKB-SubCell"/>
</dbReference>
<dbReference type="PANTHER" id="PTHR35371:SF1">
    <property type="entry name" value="BLR7753 PROTEIN"/>
    <property type="match status" value="1"/>
</dbReference>
<comment type="subcellular location">
    <subcellularLocation>
        <location evidence="1">Membrane</location>
    </subcellularLocation>
</comment>
<dbReference type="Proteomes" id="UP000001982">
    <property type="component" value="Chromosome"/>
</dbReference>
<keyword evidence="7" id="KW-1185">Reference proteome</keyword>
<feature type="transmembrane region" description="Helical" evidence="5">
    <location>
        <begin position="82"/>
        <end position="103"/>
    </location>
</feature>
<evidence type="ECO:0000256" key="2">
    <source>
        <dbReference type="ARBA" id="ARBA00022692"/>
    </source>
</evidence>